<organism evidence="2 3">
    <name type="scientific">Arenibacter troitsensis</name>
    <dbReference type="NCBI Taxonomy" id="188872"/>
    <lineage>
        <taxon>Bacteria</taxon>
        <taxon>Pseudomonadati</taxon>
        <taxon>Bacteroidota</taxon>
        <taxon>Flavobacteriia</taxon>
        <taxon>Flavobacteriales</taxon>
        <taxon>Flavobacteriaceae</taxon>
        <taxon>Arenibacter</taxon>
    </lineage>
</organism>
<keyword evidence="1" id="KW-1133">Transmembrane helix</keyword>
<dbReference type="STRING" id="188872.SAMN03080602_00351"/>
<evidence type="ECO:0000313" key="2">
    <source>
        <dbReference type="EMBL" id="SMG08521.1"/>
    </source>
</evidence>
<dbReference type="EMBL" id="FXAO01000001">
    <property type="protein sequence ID" value="SMG08521.1"/>
    <property type="molecule type" value="Genomic_DNA"/>
</dbReference>
<evidence type="ECO:0000256" key="1">
    <source>
        <dbReference type="SAM" id="Phobius"/>
    </source>
</evidence>
<dbReference type="OrthoDB" id="1416263at2"/>
<evidence type="ECO:0000313" key="3">
    <source>
        <dbReference type="Proteomes" id="UP000193420"/>
    </source>
</evidence>
<dbReference type="AlphaFoldDB" id="A0A1X7I278"/>
<sequence>MPVKEILPLSPSDIKKLRQQLIAMLAFPVIVIGMFLLCISFVFRDFKNSFEGDTIAIYVVIGFCLFFFGIIAYTIATTAIDLRRGLKHRISGRVTEKRLNVQSTGGRSGTRGKTRTARHYYLHVDDEEFSVDYREYSKVKVGMDIVMDRAPISKRTLDLIVVLQPDERGVSLTHKDTTRFLEKRIPHTRYTQRDFEALKRMWYAVLKRRLLLAAPFLSVGILLLISGFWGFMVLLFPLWIVPLYQGYKLLRASRIHRKDRFSAHKKGVAALVEDKVTITSNRTSNSNRVGTTDGTLVVNTVLYDQLSVGDGIVIFKTQFGNVPISIRTKDNQETYLV</sequence>
<feature type="transmembrane region" description="Helical" evidence="1">
    <location>
        <begin position="209"/>
        <end position="225"/>
    </location>
</feature>
<dbReference type="Proteomes" id="UP000193420">
    <property type="component" value="Unassembled WGS sequence"/>
</dbReference>
<feature type="transmembrane region" description="Helical" evidence="1">
    <location>
        <begin position="55"/>
        <end position="80"/>
    </location>
</feature>
<gene>
    <name evidence="2" type="ORF">SAMN03080602_00351</name>
</gene>
<proteinExistence type="predicted"/>
<protein>
    <submittedName>
        <fullName evidence="2">Uncharacterized protein</fullName>
    </submittedName>
</protein>
<reference evidence="3" key="1">
    <citation type="submission" date="2017-04" db="EMBL/GenBank/DDBJ databases">
        <authorList>
            <person name="Varghese N."/>
            <person name="Submissions S."/>
        </authorList>
    </citation>
    <scope>NUCLEOTIDE SEQUENCE [LARGE SCALE GENOMIC DNA]</scope>
    <source>
        <strain evidence="3">DSM 19835</strain>
    </source>
</reference>
<feature type="transmembrane region" description="Helical" evidence="1">
    <location>
        <begin position="21"/>
        <end position="43"/>
    </location>
</feature>
<keyword evidence="3" id="KW-1185">Reference proteome</keyword>
<name>A0A1X7I278_9FLAO</name>
<accession>A0A1X7I278</accession>
<keyword evidence="1" id="KW-0472">Membrane</keyword>
<keyword evidence="1" id="KW-0812">Transmembrane</keyword>
<dbReference type="RefSeq" id="WP_085495589.1">
    <property type="nucleotide sequence ID" value="NZ_FXAO01000001.1"/>
</dbReference>